<name>A0A512PP85_9LACO</name>
<dbReference type="EMBL" id="BKAM01000044">
    <property type="protein sequence ID" value="GEP73004.1"/>
    <property type="molecule type" value="Genomic_DNA"/>
</dbReference>
<dbReference type="STRING" id="1423795.FD12_GL002684"/>
<dbReference type="RefSeq" id="WP_225427340.1">
    <property type="nucleotide sequence ID" value="NZ_BKAM01000044.1"/>
</dbReference>
<protein>
    <submittedName>
        <fullName evidence="1">Uncharacterized protein</fullName>
    </submittedName>
</protein>
<dbReference type="GO" id="GO:0003824">
    <property type="term" value="F:catalytic activity"/>
    <property type="evidence" value="ECO:0007669"/>
    <property type="project" value="InterPro"/>
</dbReference>
<gene>
    <name evidence="1" type="ORF">LRA02_18720</name>
</gene>
<comment type="caution">
    <text evidence="1">The sequence shown here is derived from an EMBL/GenBank/DDBJ whole genome shotgun (WGS) entry which is preliminary data.</text>
</comment>
<proteinExistence type="predicted"/>
<accession>A0A512PP85</accession>
<dbReference type="Gene3D" id="3.30.590.20">
    <property type="match status" value="1"/>
</dbReference>
<reference evidence="1 2" key="1">
    <citation type="submission" date="2019-07" db="EMBL/GenBank/DDBJ databases">
        <title>Whole genome shotgun sequence of Lactobacillus rapi NBRC 109618.</title>
        <authorList>
            <person name="Hosoyama A."/>
            <person name="Uohara A."/>
            <person name="Ohji S."/>
            <person name="Ichikawa N."/>
        </authorList>
    </citation>
    <scope>NUCLEOTIDE SEQUENCE [LARGE SCALE GENOMIC DNA]</scope>
    <source>
        <strain evidence="1 2">NBRC 109618</strain>
    </source>
</reference>
<sequence length="145" mass="16671">MFAYFVAKQPFDLSNADQEIREAQQLNEHVALEDPLESCEYQDKANELIRNLQRFSADIVVPFSAQQLCFKMQERLDNPALTPSARMTTWTDATADRLLDLLVKFAKGYQDDLIHNPTIGFENLSPVEQRAILEKLRQGQNVEIK</sequence>
<evidence type="ECO:0000313" key="2">
    <source>
        <dbReference type="Proteomes" id="UP000321569"/>
    </source>
</evidence>
<dbReference type="Proteomes" id="UP000321569">
    <property type="component" value="Unassembled WGS sequence"/>
</dbReference>
<organism evidence="1 2">
    <name type="scientific">Lentilactobacillus rapi</name>
    <dbReference type="NCBI Taxonomy" id="481723"/>
    <lineage>
        <taxon>Bacteria</taxon>
        <taxon>Bacillati</taxon>
        <taxon>Bacillota</taxon>
        <taxon>Bacilli</taxon>
        <taxon>Lactobacillales</taxon>
        <taxon>Lactobacillaceae</taxon>
        <taxon>Lentilactobacillus</taxon>
    </lineage>
</organism>
<evidence type="ECO:0000313" key="1">
    <source>
        <dbReference type="EMBL" id="GEP73004.1"/>
    </source>
</evidence>
<dbReference type="InterPro" id="IPR014746">
    <property type="entry name" value="Gln_synth/guanido_kin_cat_dom"/>
</dbReference>
<dbReference type="SUPFAM" id="SSF55931">
    <property type="entry name" value="Glutamine synthetase/guanido kinase"/>
    <property type="match status" value="1"/>
</dbReference>
<dbReference type="AlphaFoldDB" id="A0A512PP85"/>